<dbReference type="RefSeq" id="WP_091845667.1">
    <property type="nucleotide sequence ID" value="NZ_FOCM01000005.1"/>
</dbReference>
<dbReference type="AlphaFoldDB" id="A0A1H8HYA8"/>
<dbReference type="EMBL" id="FOCM01000005">
    <property type="protein sequence ID" value="SEN61004.1"/>
    <property type="molecule type" value="Genomic_DNA"/>
</dbReference>
<organism evidence="1 2">
    <name type="scientific">Palleronia pelagia</name>
    <dbReference type="NCBI Taxonomy" id="387096"/>
    <lineage>
        <taxon>Bacteria</taxon>
        <taxon>Pseudomonadati</taxon>
        <taxon>Pseudomonadota</taxon>
        <taxon>Alphaproteobacteria</taxon>
        <taxon>Rhodobacterales</taxon>
        <taxon>Roseobacteraceae</taxon>
        <taxon>Palleronia</taxon>
    </lineage>
</organism>
<evidence type="ECO:0000313" key="1">
    <source>
        <dbReference type="EMBL" id="SEN61004.1"/>
    </source>
</evidence>
<evidence type="ECO:0000313" key="2">
    <source>
        <dbReference type="Proteomes" id="UP000199372"/>
    </source>
</evidence>
<gene>
    <name evidence="1" type="ORF">SAMN04488011_10540</name>
</gene>
<dbReference type="Proteomes" id="UP000199372">
    <property type="component" value="Unassembled WGS sequence"/>
</dbReference>
<protein>
    <submittedName>
        <fullName evidence="1">Uncharacterized protein</fullName>
    </submittedName>
</protein>
<accession>A0A1H8HYA8</accession>
<proteinExistence type="predicted"/>
<name>A0A1H8HYA8_9RHOB</name>
<keyword evidence="2" id="KW-1185">Reference proteome</keyword>
<reference evidence="2" key="1">
    <citation type="submission" date="2016-10" db="EMBL/GenBank/DDBJ databases">
        <authorList>
            <person name="Varghese N."/>
            <person name="Submissions S."/>
        </authorList>
    </citation>
    <scope>NUCLEOTIDE SEQUENCE [LARGE SCALE GENOMIC DNA]</scope>
    <source>
        <strain evidence="2">DSM 26893</strain>
    </source>
</reference>
<sequence>MPSLETKNPLGGFAAAVRWKILDGDSLNCASDAEAEVNPAERERRFDLAARLVCRNYQVSLLEARVYLDGHCGSIFGHQVGNLMLQGEDFDTALTVALATGLPLLRLRTGRDGLPLDTRVAA</sequence>